<dbReference type="HAMAP" id="MF_00456">
    <property type="entry name" value="ProB"/>
    <property type="match status" value="1"/>
</dbReference>
<comment type="function">
    <text evidence="8">Catalyzes the transfer of a phosphate group to glutamate to form L-glutamate 5-phosphate.</text>
</comment>
<dbReference type="InterPro" id="IPR036393">
    <property type="entry name" value="AceGlu_kinase-like_sf"/>
</dbReference>
<dbReference type="PROSITE" id="PS00902">
    <property type="entry name" value="GLUTAMATE_5_KINASE"/>
    <property type="match status" value="1"/>
</dbReference>
<feature type="binding site" evidence="8">
    <location>
        <begin position="163"/>
        <end position="164"/>
    </location>
    <ligand>
        <name>ATP</name>
        <dbReference type="ChEBI" id="CHEBI:30616"/>
    </ligand>
</feature>
<dbReference type="SUPFAM" id="SSF53633">
    <property type="entry name" value="Carbamate kinase-like"/>
    <property type="match status" value="1"/>
</dbReference>
<evidence type="ECO:0000313" key="10">
    <source>
        <dbReference type="EMBL" id="ADV45707.1"/>
    </source>
</evidence>
<proteinExistence type="inferred from homology"/>
<accession>E6X0B8</accession>
<evidence type="ECO:0000313" key="11">
    <source>
        <dbReference type="Proteomes" id="UP000008633"/>
    </source>
</evidence>
<comment type="catalytic activity">
    <reaction evidence="8">
        <text>L-glutamate + ATP = L-glutamyl 5-phosphate + ADP</text>
        <dbReference type="Rhea" id="RHEA:14877"/>
        <dbReference type="ChEBI" id="CHEBI:29985"/>
        <dbReference type="ChEBI" id="CHEBI:30616"/>
        <dbReference type="ChEBI" id="CHEBI:58274"/>
        <dbReference type="ChEBI" id="CHEBI:456216"/>
        <dbReference type="EC" id="2.7.2.11"/>
    </reaction>
</comment>
<dbReference type="UniPathway" id="UPA00098">
    <property type="reaction ID" value="UER00359"/>
</dbReference>
<evidence type="ECO:0000259" key="9">
    <source>
        <dbReference type="Pfam" id="PF00696"/>
    </source>
</evidence>
<dbReference type="OrthoDB" id="9804434at2"/>
<dbReference type="HOGENOM" id="CLU_025400_0_0_7"/>
<evidence type="ECO:0000256" key="6">
    <source>
        <dbReference type="ARBA" id="ARBA00022777"/>
    </source>
</evidence>
<dbReference type="NCBIfam" id="TIGR01027">
    <property type="entry name" value="proB"/>
    <property type="match status" value="1"/>
</dbReference>
<feature type="binding site" evidence="8">
    <location>
        <begin position="205"/>
        <end position="211"/>
    </location>
    <ligand>
        <name>ATP</name>
        <dbReference type="ChEBI" id="CHEBI:30616"/>
    </ligand>
</feature>
<dbReference type="EC" id="2.7.2.11" evidence="8"/>
<dbReference type="EMBL" id="CP002452">
    <property type="protein sequence ID" value="ADV45707.1"/>
    <property type="molecule type" value="Genomic_DNA"/>
</dbReference>
<evidence type="ECO:0000256" key="7">
    <source>
        <dbReference type="ARBA" id="ARBA00022840"/>
    </source>
</evidence>
<evidence type="ECO:0000256" key="3">
    <source>
        <dbReference type="ARBA" id="ARBA00022650"/>
    </source>
</evidence>
<keyword evidence="2 8" id="KW-0028">Amino-acid biosynthesis</keyword>
<keyword evidence="6 8" id="KW-0418">Kinase</keyword>
<protein>
    <recommendedName>
        <fullName evidence="8">Glutamate 5-kinase</fullName>
        <ecNumber evidence="8">2.7.2.11</ecNumber>
    </recommendedName>
    <alternativeName>
        <fullName evidence="8">Gamma-glutamyl kinase</fullName>
        <shortName evidence="8">GK</shortName>
    </alternativeName>
</protein>
<dbReference type="GO" id="GO:0004349">
    <property type="term" value="F:glutamate 5-kinase activity"/>
    <property type="evidence" value="ECO:0007669"/>
    <property type="project" value="UniProtKB-UniRule"/>
</dbReference>
<dbReference type="FunFam" id="3.40.1160.10:FF:000006">
    <property type="entry name" value="Glutamate 5-kinase"/>
    <property type="match status" value="1"/>
</dbReference>
<feature type="binding site" evidence="8">
    <location>
        <position position="7"/>
    </location>
    <ligand>
        <name>ATP</name>
        <dbReference type="ChEBI" id="CHEBI:30616"/>
    </ligand>
</feature>
<dbReference type="PANTHER" id="PTHR43654">
    <property type="entry name" value="GLUTAMATE 5-KINASE"/>
    <property type="match status" value="1"/>
</dbReference>
<comment type="subcellular location">
    <subcellularLocation>
        <location evidence="8">Cytoplasm</location>
    </subcellularLocation>
</comment>
<dbReference type="STRING" id="749222.Nitsa_0437"/>
<dbReference type="Proteomes" id="UP000008633">
    <property type="component" value="Chromosome"/>
</dbReference>
<dbReference type="Gene3D" id="3.40.1160.10">
    <property type="entry name" value="Acetylglutamate kinase-like"/>
    <property type="match status" value="1"/>
</dbReference>
<sequence length="263" mass="29098">MKRIVIKVGSHVLTEEGEIALERMRALVDLIADLIRGGREVILVSSGAVAAGYTQLRLDRSDVAQKQALAAIGQPYLLKLYQSKFAHHGILSAQLLLSADDFDSRRRTRHARNAVEELLKHRVVPIVNENDVVATEELVFGDNDRLSAHVAHYFDADLLVILSDIDGYYDKDPHRYPDARLRKVVCALDAKELEAECTPHNAFATGGIVTKLQAADFLLKRGGRMFLASGFDLADVQSLLLEGVHRGGTLFESSDARRGEEDE</sequence>
<dbReference type="InterPro" id="IPR011529">
    <property type="entry name" value="Glu_5kinase"/>
</dbReference>
<evidence type="ECO:0000256" key="1">
    <source>
        <dbReference type="ARBA" id="ARBA00022490"/>
    </source>
</evidence>
<dbReference type="InterPro" id="IPR019797">
    <property type="entry name" value="Glutamate_5-kinase_CS"/>
</dbReference>
<dbReference type="eggNOG" id="COG0263">
    <property type="taxonomic scope" value="Bacteria"/>
</dbReference>
<reference evidence="10 11" key="1">
    <citation type="journal article" date="2011" name="Stand. Genomic Sci.">
        <title>Complete genome sequence of Nitratifractor salsuginis type strain (E9I37-1).</title>
        <authorList>
            <person name="Anderson I."/>
            <person name="Sikorski J."/>
            <person name="Zeytun A."/>
            <person name="Nolan M."/>
            <person name="Lapidus A."/>
            <person name="Lucas S."/>
            <person name="Hammon N."/>
            <person name="Deshpande S."/>
            <person name="Cheng J.F."/>
            <person name="Tapia R."/>
            <person name="Han C."/>
            <person name="Goodwin L."/>
            <person name="Pitluck S."/>
            <person name="Liolios K."/>
            <person name="Pagani I."/>
            <person name="Ivanova N."/>
            <person name="Huntemann M."/>
            <person name="Mavromatis K."/>
            <person name="Ovchinikova G."/>
            <person name="Pati A."/>
            <person name="Chen A."/>
            <person name="Palaniappan K."/>
            <person name="Land M."/>
            <person name="Hauser L."/>
            <person name="Brambilla E.M."/>
            <person name="Ngatchou-Djao O.D."/>
            <person name="Rohde M."/>
            <person name="Tindall B.J."/>
            <person name="Goker M."/>
            <person name="Detter J.C."/>
            <person name="Woyke T."/>
            <person name="Bristow J."/>
            <person name="Eisen J.A."/>
            <person name="Markowitz V."/>
            <person name="Hugenholtz P."/>
            <person name="Klenk H.P."/>
            <person name="Kyrpides N.C."/>
        </authorList>
    </citation>
    <scope>NUCLEOTIDE SEQUENCE [LARGE SCALE GENOMIC DNA]</scope>
    <source>
        <strain evidence="11">DSM 16511 / JCM 12458 / E9I37-1</strain>
    </source>
</reference>
<dbReference type="GO" id="GO:0005524">
    <property type="term" value="F:ATP binding"/>
    <property type="evidence" value="ECO:0007669"/>
    <property type="project" value="UniProtKB-KW"/>
</dbReference>
<evidence type="ECO:0000256" key="4">
    <source>
        <dbReference type="ARBA" id="ARBA00022679"/>
    </source>
</evidence>
<dbReference type="InterPro" id="IPR005715">
    <property type="entry name" value="Glu_5kinase/COase_Synthase"/>
</dbReference>
<keyword evidence="4 8" id="KW-0808">Transferase</keyword>
<dbReference type="RefSeq" id="WP_013553403.1">
    <property type="nucleotide sequence ID" value="NC_014935.1"/>
</dbReference>
<dbReference type="InterPro" id="IPR041739">
    <property type="entry name" value="G5K_ProB"/>
</dbReference>
<dbReference type="PANTHER" id="PTHR43654:SF3">
    <property type="entry name" value="GLUTAMATE 5-KINASE"/>
    <property type="match status" value="1"/>
</dbReference>
<dbReference type="AlphaFoldDB" id="E6X0B8"/>
<dbReference type="GO" id="GO:0005829">
    <property type="term" value="C:cytosol"/>
    <property type="evidence" value="ECO:0007669"/>
    <property type="project" value="TreeGrafter"/>
</dbReference>
<keyword evidence="7 8" id="KW-0067">ATP-binding</keyword>
<dbReference type="PIRSF" id="PIRSF000729">
    <property type="entry name" value="GK"/>
    <property type="match status" value="1"/>
</dbReference>
<feature type="binding site" evidence="8">
    <location>
        <position position="143"/>
    </location>
    <ligand>
        <name>substrate</name>
    </ligand>
</feature>
<keyword evidence="1 8" id="KW-0963">Cytoplasm</keyword>
<dbReference type="GO" id="GO:0055129">
    <property type="term" value="P:L-proline biosynthetic process"/>
    <property type="evidence" value="ECO:0007669"/>
    <property type="project" value="UniProtKB-UniRule"/>
</dbReference>
<comment type="similarity">
    <text evidence="8">Belongs to the glutamate 5-kinase family.</text>
</comment>
<comment type="pathway">
    <text evidence="8">Amino-acid biosynthesis; L-proline biosynthesis; L-glutamate 5-semialdehyde from L-glutamate: step 1/2.</text>
</comment>
<keyword evidence="11" id="KW-1185">Reference proteome</keyword>
<evidence type="ECO:0000256" key="2">
    <source>
        <dbReference type="ARBA" id="ARBA00022605"/>
    </source>
</evidence>
<dbReference type="InterPro" id="IPR001048">
    <property type="entry name" value="Asp/Glu/Uridylate_kinase"/>
</dbReference>
<keyword evidence="5 8" id="KW-0547">Nucleotide-binding</keyword>
<name>E6X0B8_NITSE</name>
<organism evidence="10 11">
    <name type="scientific">Nitratifractor salsuginis (strain DSM 16511 / JCM 12458 / E9I37-1)</name>
    <dbReference type="NCBI Taxonomy" id="749222"/>
    <lineage>
        <taxon>Bacteria</taxon>
        <taxon>Pseudomonadati</taxon>
        <taxon>Campylobacterota</taxon>
        <taxon>Epsilonproteobacteria</taxon>
        <taxon>Campylobacterales</taxon>
        <taxon>Sulfurovaceae</taxon>
        <taxon>Nitratifractor</taxon>
    </lineage>
</organism>
<feature type="binding site" evidence="8">
    <location>
        <position position="46"/>
    </location>
    <ligand>
        <name>substrate</name>
    </ligand>
</feature>
<dbReference type="InterPro" id="IPR001057">
    <property type="entry name" value="Glu/AcGlu_kinase"/>
</dbReference>
<dbReference type="PRINTS" id="PR00474">
    <property type="entry name" value="GLU5KINASE"/>
</dbReference>
<evidence type="ECO:0000256" key="5">
    <source>
        <dbReference type="ARBA" id="ARBA00022741"/>
    </source>
</evidence>
<gene>
    <name evidence="8" type="primary">proB</name>
    <name evidence="10" type="ordered locus">Nitsa_0437</name>
</gene>
<reference evidence="11" key="2">
    <citation type="submission" date="2011-01" db="EMBL/GenBank/DDBJ databases">
        <title>The complete genome of Nitratifractor salsuginis DSM 16511.</title>
        <authorList>
            <consortium name="US DOE Joint Genome Institute (JGI-PGF)"/>
            <person name="Lucas S."/>
            <person name="Copeland A."/>
            <person name="Lapidus A."/>
            <person name="Bruce D."/>
            <person name="Goodwin L."/>
            <person name="Pitluck S."/>
            <person name="Kyrpides N."/>
            <person name="Mavromatis K."/>
            <person name="Ivanova N."/>
            <person name="Mikhailova N."/>
            <person name="Zeytun A."/>
            <person name="Detter J.C."/>
            <person name="Tapia R."/>
            <person name="Han C."/>
            <person name="Land M."/>
            <person name="Hauser L."/>
            <person name="Markowitz V."/>
            <person name="Cheng J.-F."/>
            <person name="Hugenholtz P."/>
            <person name="Woyke T."/>
            <person name="Wu D."/>
            <person name="Tindall B."/>
            <person name="Schuetze A."/>
            <person name="Brambilla E."/>
            <person name="Klenk H.-P."/>
            <person name="Eisen J.A."/>
        </authorList>
    </citation>
    <scope>NUCLEOTIDE SEQUENCE [LARGE SCALE GENOMIC DNA]</scope>
    <source>
        <strain evidence="11">DSM 16511 / JCM 12458 / E9I37-1</strain>
    </source>
</reference>
<feature type="domain" description="Aspartate/glutamate/uridylate kinase" evidence="9">
    <location>
        <begin position="2"/>
        <end position="224"/>
    </location>
</feature>
<dbReference type="Pfam" id="PF00696">
    <property type="entry name" value="AA_kinase"/>
    <property type="match status" value="1"/>
</dbReference>
<dbReference type="CDD" id="cd04242">
    <property type="entry name" value="AAK_G5K_ProB"/>
    <property type="match status" value="1"/>
</dbReference>
<evidence type="ECO:0000256" key="8">
    <source>
        <dbReference type="HAMAP-Rule" id="MF_00456"/>
    </source>
</evidence>
<keyword evidence="3 8" id="KW-0641">Proline biosynthesis</keyword>
<feature type="binding site" evidence="8">
    <location>
        <position position="131"/>
    </location>
    <ligand>
        <name>substrate</name>
    </ligand>
</feature>
<dbReference type="KEGG" id="nsa:Nitsa_0437"/>